<feature type="compositionally biased region" description="Pro residues" evidence="4">
    <location>
        <begin position="937"/>
        <end position="946"/>
    </location>
</feature>
<sequence length="1180" mass="129761">MTSPPTTTEVIATMAATGIKDVNPPNLNLTAEMPPLPETYAPATQRGEGREATLPEEHKGKENLGEDVGEEEAHQDADPADAAPVPSHDGLPRDFEANNQDQQIVEDLTQAIRPEDASIPQLNQDSLPDGFVLPDQAQIAGLDALIAMGQMGQLGYNPNLALTQAAGLDIPMLPMPNQENPWLDPADFVPDINRPEDRLVGYAKLVFEDGEFYMNTHSVILGRDPTAHRAAQRREKEEVKRKMEADTPGPRTPVQIKREHMSYSRSVFSEKSGILREGNDSDEETREKRRQKRKASKKSKSTGSSHELSRRNSLAQQPIKPHVYEAQYPSRIKEENAVPVDPASLRPDPNECPLIPLHPSGNAPASAYKSISREHVKIAYNFNKATFEMHVYGRNGAFVNDVYHPQNSTVELKSGNVLQIGQVPLEFVLPDGIIDNGQMQYDDELAADRHSVGGKEMSFDFEEDKRNGVPDDSSPEPLSDDGDEDEDEGEEELEQEGEELEVDEREEGQELSDQEQDQSGFLVEAQEEIEDEEQAAQLESIAPSGKKRGPGRPPKNGIMSAREEREQKAALKAALGNQKAQKSQKSVAQSTSTITPEKKKVGRPRKHDKPDPIEPDKPKRKYTKRKPKEPKDGESKQEGSDGEDQAAKEKKEKKTKPPRSPSPVFIESELTPEQLQKPQANYVTLIYEALSNSKEGKLGLPQIYRAIQRKYPFFVLKVGTVGWQSSVRHNLSQHHAFEKVEKDGKGYLWGIVKGVSIEKEKKRRTPPPPQMGMHQPIYQAGQQHYMGGYPPQHFAPHPGYMPHQMMHGPPQPGHPQHYMGPPPHMNGHPPPPNNQGPPKPINPGLAAAMIPHLTASNRSYSSPYAQTPTPAPAPAPPAEPQRVEQQMSNEQQQPFTHAQPTESPGQQVQPQVNAAQSTQSTQSQPSMSQPSNSQQVPNPPPPPPIQTPQSQPHQGELPAATRQQSPPPPPPPTSNHIPELPQHSQQVIAATERFKENMLQQFKDPKSEEILNSAVNRVLGYTHESSLPGNKYEEGIIKILRSMLERLPGSNIASASVSPSNPDRASTPQTNGQQQPQATTNQSEPQASATSTTQSTKTTGAEKPTPTVMRPTFTGQGQSRPNVPRPPMGTSGMRRTHSGSPALNGSESGQVAGQKRSLDDADDFKDVKRLNGAGMSSLKA</sequence>
<feature type="compositionally biased region" description="Basic and acidic residues" evidence="4">
    <location>
        <begin position="232"/>
        <end position="245"/>
    </location>
</feature>
<comment type="subcellular location">
    <subcellularLocation>
        <location evidence="3">Nucleus</location>
    </subcellularLocation>
</comment>
<evidence type="ECO:0000256" key="1">
    <source>
        <dbReference type="ARBA" id="ARBA00023125"/>
    </source>
</evidence>
<dbReference type="EMBL" id="VNKQ01000003">
    <property type="protein sequence ID" value="KAG0651950.1"/>
    <property type="molecule type" value="Genomic_DNA"/>
</dbReference>
<dbReference type="Proteomes" id="UP000785200">
    <property type="component" value="Unassembled WGS sequence"/>
</dbReference>
<feature type="region of interest" description="Disordered" evidence="4">
    <location>
        <begin position="858"/>
        <end position="984"/>
    </location>
</feature>
<feature type="compositionally biased region" description="Basic and acidic residues" evidence="4">
    <location>
        <begin position="629"/>
        <end position="652"/>
    </location>
</feature>
<feature type="compositionally biased region" description="Pro residues" evidence="4">
    <location>
        <begin position="820"/>
        <end position="841"/>
    </location>
</feature>
<feature type="compositionally biased region" description="Basic residues" evidence="4">
    <location>
        <begin position="618"/>
        <end position="628"/>
    </location>
</feature>
<feature type="region of interest" description="Disordered" evidence="4">
    <location>
        <begin position="459"/>
        <end position="673"/>
    </location>
</feature>
<dbReference type="InterPro" id="IPR045178">
    <property type="entry name" value="Fhl1/FHA1"/>
</dbReference>
<proteinExistence type="predicted"/>
<feature type="compositionally biased region" description="Acidic residues" evidence="4">
    <location>
        <begin position="525"/>
        <end position="534"/>
    </location>
</feature>
<dbReference type="OrthoDB" id="5402974at2759"/>
<dbReference type="SMART" id="SM00339">
    <property type="entry name" value="FH"/>
    <property type="match status" value="1"/>
</dbReference>
<dbReference type="GO" id="GO:0043565">
    <property type="term" value="F:sequence-specific DNA binding"/>
    <property type="evidence" value="ECO:0007669"/>
    <property type="project" value="InterPro"/>
</dbReference>
<accession>A0A9P6VPS3</accession>
<dbReference type="Gene3D" id="2.60.200.20">
    <property type="match status" value="1"/>
</dbReference>
<gene>
    <name evidence="7" type="ORF">D0Z07_0966</name>
</gene>
<keyword evidence="2 3" id="KW-0539">Nucleus</keyword>
<dbReference type="InterPro" id="IPR000253">
    <property type="entry name" value="FHA_dom"/>
</dbReference>
<feature type="region of interest" description="Disordered" evidence="4">
    <location>
        <begin position="795"/>
        <end position="845"/>
    </location>
</feature>
<feature type="region of interest" description="Disordered" evidence="4">
    <location>
        <begin position="1051"/>
        <end position="1180"/>
    </location>
</feature>
<dbReference type="PANTHER" id="PTHR21712:SF29">
    <property type="entry name" value="PRE-RRNA-PROCESSING PROTEIN FHL1"/>
    <property type="match status" value="1"/>
</dbReference>
<dbReference type="PANTHER" id="PTHR21712">
    <property type="entry name" value="PRE-RRNA-PROCESSING PROTEIN FHL1"/>
    <property type="match status" value="1"/>
</dbReference>
<feature type="compositionally biased region" description="Basic and acidic residues" evidence="4">
    <location>
        <begin position="1156"/>
        <end position="1169"/>
    </location>
</feature>
<dbReference type="InterPro" id="IPR008984">
    <property type="entry name" value="SMAD_FHA_dom_sf"/>
</dbReference>
<dbReference type="SUPFAM" id="SSF46785">
    <property type="entry name" value="Winged helix' DNA-binding domain"/>
    <property type="match status" value="1"/>
</dbReference>
<feature type="compositionally biased region" description="Polar residues" evidence="4">
    <location>
        <begin position="1"/>
        <end position="10"/>
    </location>
</feature>
<dbReference type="GO" id="GO:0060962">
    <property type="term" value="P:regulation of ribosomal protein gene transcription by RNA polymerase II"/>
    <property type="evidence" value="ECO:0007669"/>
    <property type="project" value="InterPro"/>
</dbReference>
<evidence type="ECO:0000256" key="4">
    <source>
        <dbReference type="SAM" id="MobiDB-lite"/>
    </source>
</evidence>
<evidence type="ECO:0000259" key="5">
    <source>
        <dbReference type="PROSITE" id="PS50006"/>
    </source>
</evidence>
<dbReference type="InterPro" id="IPR036390">
    <property type="entry name" value="WH_DNA-bd_sf"/>
</dbReference>
<feature type="compositionally biased region" description="Acidic residues" evidence="4">
    <location>
        <begin position="478"/>
        <end position="516"/>
    </location>
</feature>
<organism evidence="7 8">
    <name type="scientific">Hyphodiscus hymeniophilus</name>
    <dbReference type="NCBI Taxonomy" id="353542"/>
    <lineage>
        <taxon>Eukaryota</taxon>
        <taxon>Fungi</taxon>
        <taxon>Dikarya</taxon>
        <taxon>Ascomycota</taxon>
        <taxon>Pezizomycotina</taxon>
        <taxon>Leotiomycetes</taxon>
        <taxon>Helotiales</taxon>
        <taxon>Hyphodiscaceae</taxon>
        <taxon>Hyphodiscus</taxon>
    </lineage>
</organism>
<protein>
    <submittedName>
        <fullName evidence="7">Fork-head transcriptional regulator FHL1</fullName>
    </submittedName>
</protein>
<keyword evidence="8" id="KW-1185">Reference proteome</keyword>
<dbReference type="CDD" id="cd00059">
    <property type="entry name" value="FH_FOX"/>
    <property type="match status" value="1"/>
</dbReference>
<feature type="region of interest" description="Disordered" evidence="4">
    <location>
        <begin position="1"/>
        <end position="95"/>
    </location>
</feature>
<feature type="compositionally biased region" description="Low complexity" evidence="4">
    <location>
        <begin position="578"/>
        <end position="593"/>
    </location>
</feature>
<dbReference type="Gene3D" id="1.10.10.10">
    <property type="entry name" value="Winged helix-like DNA-binding domain superfamily/Winged helix DNA-binding domain"/>
    <property type="match status" value="1"/>
</dbReference>
<feature type="compositionally biased region" description="Pro residues" evidence="4">
    <location>
        <begin position="869"/>
        <end position="879"/>
    </location>
</feature>
<feature type="DNA-binding region" description="Fork-head" evidence="3">
    <location>
        <begin position="677"/>
        <end position="751"/>
    </location>
</feature>
<feature type="domain" description="Fork-head" evidence="6">
    <location>
        <begin position="677"/>
        <end position="751"/>
    </location>
</feature>
<dbReference type="GO" id="GO:0005634">
    <property type="term" value="C:nucleus"/>
    <property type="evidence" value="ECO:0007669"/>
    <property type="project" value="UniProtKB-SubCell"/>
</dbReference>
<feature type="compositionally biased region" description="Basic and acidic residues" evidence="4">
    <location>
        <begin position="47"/>
        <end position="64"/>
    </location>
</feature>
<feature type="domain" description="FHA" evidence="5">
    <location>
        <begin position="369"/>
        <end position="404"/>
    </location>
</feature>
<dbReference type="InterPro" id="IPR030456">
    <property type="entry name" value="TF_fork_head_CS_2"/>
</dbReference>
<feature type="compositionally biased region" description="Polar residues" evidence="4">
    <location>
        <begin position="883"/>
        <end position="915"/>
    </location>
</feature>
<evidence type="ECO:0000256" key="3">
    <source>
        <dbReference type="PROSITE-ProRule" id="PRU00089"/>
    </source>
</evidence>
<dbReference type="PROSITE" id="PS50006">
    <property type="entry name" value="FHA_DOMAIN"/>
    <property type="match status" value="1"/>
</dbReference>
<evidence type="ECO:0000313" key="8">
    <source>
        <dbReference type="Proteomes" id="UP000785200"/>
    </source>
</evidence>
<dbReference type="PRINTS" id="PR00053">
    <property type="entry name" value="FORKHEAD"/>
</dbReference>
<dbReference type="PROSITE" id="PS50039">
    <property type="entry name" value="FORK_HEAD_3"/>
    <property type="match status" value="1"/>
</dbReference>
<comment type="caution">
    <text evidence="7">The sequence shown here is derived from an EMBL/GenBank/DDBJ whole genome shotgun (WGS) entry which is preliminary data.</text>
</comment>
<evidence type="ECO:0000259" key="6">
    <source>
        <dbReference type="PROSITE" id="PS50039"/>
    </source>
</evidence>
<dbReference type="AlphaFoldDB" id="A0A9P6VPS3"/>
<feature type="compositionally biased region" description="Low complexity" evidence="4">
    <location>
        <begin position="796"/>
        <end position="819"/>
    </location>
</feature>
<keyword evidence="1 3" id="KW-0238">DNA-binding</keyword>
<feature type="compositionally biased region" description="Low complexity" evidence="4">
    <location>
        <begin position="1086"/>
        <end position="1099"/>
    </location>
</feature>
<dbReference type="Pfam" id="PF00250">
    <property type="entry name" value="Forkhead"/>
    <property type="match status" value="1"/>
</dbReference>
<feature type="compositionally biased region" description="Polar residues" evidence="4">
    <location>
        <begin position="1138"/>
        <end position="1151"/>
    </location>
</feature>
<dbReference type="SUPFAM" id="SSF49879">
    <property type="entry name" value="SMAD/FHA domain"/>
    <property type="match status" value="1"/>
</dbReference>
<evidence type="ECO:0000313" key="7">
    <source>
        <dbReference type="EMBL" id="KAG0651950.1"/>
    </source>
</evidence>
<dbReference type="GO" id="GO:0003700">
    <property type="term" value="F:DNA-binding transcription factor activity"/>
    <property type="evidence" value="ECO:0007669"/>
    <property type="project" value="InterPro"/>
</dbReference>
<reference evidence="7" key="1">
    <citation type="submission" date="2019-07" db="EMBL/GenBank/DDBJ databases">
        <title>Hyphodiscus hymeniophilus genome sequencing and assembly.</title>
        <authorList>
            <person name="Kramer G."/>
            <person name="Nodwell J."/>
        </authorList>
    </citation>
    <scope>NUCLEOTIDE SEQUENCE</scope>
    <source>
        <strain evidence="7">ATCC 34498</strain>
    </source>
</reference>
<dbReference type="PROSITE" id="PS00658">
    <property type="entry name" value="FORK_HEAD_2"/>
    <property type="match status" value="1"/>
</dbReference>
<feature type="region of interest" description="Disordered" evidence="4">
    <location>
        <begin position="224"/>
        <end position="320"/>
    </location>
</feature>
<feature type="compositionally biased region" description="Basic residues" evidence="4">
    <location>
        <begin position="288"/>
        <end position="300"/>
    </location>
</feature>
<dbReference type="Pfam" id="PF00498">
    <property type="entry name" value="FHA"/>
    <property type="match status" value="1"/>
</dbReference>
<feature type="compositionally biased region" description="Low complexity" evidence="4">
    <location>
        <begin position="916"/>
        <end position="936"/>
    </location>
</feature>
<feature type="compositionally biased region" description="Basic and acidic residues" evidence="4">
    <location>
        <begin position="608"/>
        <end position="617"/>
    </location>
</feature>
<feature type="compositionally biased region" description="Polar residues" evidence="4">
    <location>
        <begin position="1051"/>
        <end position="1085"/>
    </location>
</feature>
<name>A0A9P6VPS3_9HELO</name>
<dbReference type="InterPro" id="IPR001766">
    <property type="entry name" value="Fork_head_dom"/>
</dbReference>
<evidence type="ECO:0000256" key="2">
    <source>
        <dbReference type="ARBA" id="ARBA00023242"/>
    </source>
</evidence>
<dbReference type="InterPro" id="IPR036388">
    <property type="entry name" value="WH-like_DNA-bd_sf"/>
</dbReference>